<protein>
    <recommendedName>
        <fullName evidence="6">Very short patch repair endonuclease</fullName>
        <ecNumber evidence="6">3.1.-.-</ecNumber>
    </recommendedName>
</protein>
<comment type="similarity">
    <text evidence="6">Belongs to the vsr family.</text>
</comment>
<evidence type="ECO:0000256" key="3">
    <source>
        <dbReference type="ARBA" id="ARBA00022763"/>
    </source>
</evidence>
<dbReference type="NCBIfam" id="TIGR00632">
    <property type="entry name" value="vsr"/>
    <property type="match status" value="1"/>
</dbReference>
<reference evidence="7 8" key="1">
    <citation type="submission" date="2024-02" db="EMBL/GenBank/DDBJ databases">
        <title>Full genome sequence of Sphingomonas kaistensis.</title>
        <authorList>
            <person name="Poletto B.L."/>
            <person name="Silva G."/>
            <person name="Galante D."/>
            <person name="Campos K.R."/>
            <person name="Santos M.B.N."/>
            <person name="Sacchi C.T."/>
        </authorList>
    </citation>
    <scope>NUCLEOTIDE SEQUENCE [LARGE SCALE GENOMIC DNA]</scope>
    <source>
        <strain evidence="7 8">MA4R</strain>
    </source>
</reference>
<evidence type="ECO:0000313" key="7">
    <source>
        <dbReference type="EMBL" id="WWM69463.1"/>
    </source>
</evidence>
<organism evidence="7 8">
    <name type="scientific">Sphingomonas kaistensis</name>
    <dbReference type="NCBI Taxonomy" id="298708"/>
    <lineage>
        <taxon>Bacteria</taxon>
        <taxon>Pseudomonadati</taxon>
        <taxon>Pseudomonadota</taxon>
        <taxon>Alphaproteobacteria</taxon>
        <taxon>Sphingomonadales</taxon>
        <taxon>Sphingomonadaceae</taxon>
        <taxon>Sphingomonas</taxon>
    </lineage>
</organism>
<dbReference type="GO" id="GO:0004519">
    <property type="term" value="F:endonuclease activity"/>
    <property type="evidence" value="ECO:0007669"/>
    <property type="project" value="UniProtKB-KW"/>
</dbReference>
<name>A0ABZ2FX92_9SPHN</name>
<dbReference type="PIRSF" id="PIRSF018267">
    <property type="entry name" value="VSR_endonuc"/>
    <property type="match status" value="1"/>
</dbReference>
<gene>
    <name evidence="7" type="primary">vsr</name>
    <name evidence="7" type="ORF">V6R86_01800</name>
</gene>
<keyword evidence="2 6" id="KW-0255">Endonuclease</keyword>
<evidence type="ECO:0000256" key="2">
    <source>
        <dbReference type="ARBA" id="ARBA00022759"/>
    </source>
</evidence>
<keyword evidence="1 6" id="KW-0540">Nuclease</keyword>
<dbReference type="RefSeq" id="WP_338501531.1">
    <property type="nucleotide sequence ID" value="NZ_CP145607.1"/>
</dbReference>
<dbReference type="InterPro" id="IPR011335">
    <property type="entry name" value="Restrct_endonuc-II-like"/>
</dbReference>
<dbReference type="InterPro" id="IPR004603">
    <property type="entry name" value="DNA_mismatch_endonuc_vsr"/>
</dbReference>
<evidence type="ECO:0000256" key="5">
    <source>
        <dbReference type="ARBA" id="ARBA00023204"/>
    </source>
</evidence>
<evidence type="ECO:0000256" key="6">
    <source>
        <dbReference type="PIRNR" id="PIRNR018267"/>
    </source>
</evidence>
<dbReference type="Proteomes" id="UP001382935">
    <property type="component" value="Chromosome"/>
</dbReference>
<sequence length="139" mass="16341">MSDVVDRTTRSRMMANIRGKNTKPEVELRSALHRRGLRFRIHDKRLPGRPDIVFPKYKAVVHVHGCYWHRHRGCRFATTPSSNIEFWQAKFNSNVDRDWKTDRALKEAGWRTFVVWECSMREAGATAIAAKVHEWLLSH</sequence>
<evidence type="ECO:0000256" key="4">
    <source>
        <dbReference type="ARBA" id="ARBA00022801"/>
    </source>
</evidence>
<dbReference type="CDD" id="cd00221">
    <property type="entry name" value="Vsr"/>
    <property type="match status" value="1"/>
</dbReference>
<keyword evidence="3 6" id="KW-0227">DNA damage</keyword>
<keyword evidence="4 6" id="KW-0378">Hydrolase</keyword>
<comment type="function">
    <text evidence="6">May nick specific sequences that contain T:G mispairs resulting from m5C-deamination.</text>
</comment>
<evidence type="ECO:0000313" key="8">
    <source>
        <dbReference type="Proteomes" id="UP001382935"/>
    </source>
</evidence>
<dbReference type="Gene3D" id="3.40.960.10">
    <property type="entry name" value="VSR Endonuclease"/>
    <property type="match status" value="1"/>
</dbReference>
<dbReference type="SUPFAM" id="SSF52980">
    <property type="entry name" value="Restriction endonuclease-like"/>
    <property type="match status" value="1"/>
</dbReference>
<proteinExistence type="inferred from homology"/>
<accession>A0ABZ2FX92</accession>
<evidence type="ECO:0000256" key="1">
    <source>
        <dbReference type="ARBA" id="ARBA00022722"/>
    </source>
</evidence>
<dbReference type="EMBL" id="CP145607">
    <property type="protein sequence ID" value="WWM69463.1"/>
    <property type="molecule type" value="Genomic_DNA"/>
</dbReference>
<keyword evidence="8" id="KW-1185">Reference proteome</keyword>
<dbReference type="EC" id="3.1.-.-" evidence="6"/>
<dbReference type="Pfam" id="PF03852">
    <property type="entry name" value="Vsr"/>
    <property type="match status" value="1"/>
</dbReference>
<keyword evidence="5 6" id="KW-0234">DNA repair</keyword>